<dbReference type="InterPro" id="IPR011701">
    <property type="entry name" value="MFS"/>
</dbReference>
<evidence type="ECO:0000256" key="3">
    <source>
        <dbReference type="ARBA" id="ARBA00022692"/>
    </source>
</evidence>
<dbReference type="OMA" id="IMLMSSW"/>
<dbReference type="InterPro" id="IPR020846">
    <property type="entry name" value="MFS_dom"/>
</dbReference>
<dbReference type="Pfam" id="PF07690">
    <property type="entry name" value="MFS_1"/>
    <property type="match status" value="1"/>
</dbReference>
<evidence type="ECO:0000259" key="7">
    <source>
        <dbReference type="PROSITE" id="PS50850"/>
    </source>
</evidence>
<dbReference type="PROSITE" id="PS50850">
    <property type="entry name" value="MFS"/>
    <property type="match status" value="1"/>
</dbReference>
<dbReference type="FunFam" id="1.20.1250.20:FF:000013">
    <property type="entry name" value="MFS general substrate transporter"/>
    <property type="match status" value="1"/>
</dbReference>
<accession>A0A3E2GYX2</accession>
<organism evidence="8 9">
    <name type="scientific">Scytalidium lignicola</name>
    <name type="common">Hyphomycete</name>
    <dbReference type="NCBI Taxonomy" id="5539"/>
    <lineage>
        <taxon>Eukaryota</taxon>
        <taxon>Fungi</taxon>
        <taxon>Dikarya</taxon>
        <taxon>Ascomycota</taxon>
        <taxon>Pezizomycotina</taxon>
        <taxon>Leotiomycetes</taxon>
        <taxon>Leotiomycetes incertae sedis</taxon>
        <taxon>Scytalidium</taxon>
    </lineage>
</organism>
<dbReference type="OrthoDB" id="2250022at2759"/>
<proteinExistence type="predicted"/>
<gene>
    <name evidence="8" type="ORF">B7463_g9985</name>
</gene>
<feature type="transmembrane region" description="Helical" evidence="6">
    <location>
        <begin position="437"/>
        <end position="458"/>
    </location>
</feature>
<reference evidence="8 9" key="1">
    <citation type="submission" date="2018-05" db="EMBL/GenBank/DDBJ databases">
        <title>Draft genome sequence of Scytalidium lignicola DSM 105466, a ubiquitous saprotrophic fungus.</title>
        <authorList>
            <person name="Buettner E."/>
            <person name="Gebauer A.M."/>
            <person name="Hofrichter M."/>
            <person name="Liers C."/>
            <person name="Kellner H."/>
        </authorList>
    </citation>
    <scope>NUCLEOTIDE SEQUENCE [LARGE SCALE GENOMIC DNA]</scope>
    <source>
        <strain evidence="8 9">DSM 105466</strain>
    </source>
</reference>
<evidence type="ECO:0000313" key="8">
    <source>
        <dbReference type="EMBL" id="RFU26355.1"/>
    </source>
</evidence>
<evidence type="ECO:0000256" key="1">
    <source>
        <dbReference type="ARBA" id="ARBA00004141"/>
    </source>
</evidence>
<feature type="transmembrane region" description="Helical" evidence="6">
    <location>
        <begin position="317"/>
        <end position="339"/>
    </location>
</feature>
<feature type="transmembrane region" description="Helical" evidence="6">
    <location>
        <begin position="409"/>
        <end position="425"/>
    </location>
</feature>
<evidence type="ECO:0000313" key="9">
    <source>
        <dbReference type="Proteomes" id="UP000258309"/>
    </source>
</evidence>
<keyword evidence="2" id="KW-0813">Transport</keyword>
<dbReference type="PANTHER" id="PTHR43791">
    <property type="entry name" value="PERMEASE-RELATED"/>
    <property type="match status" value="1"/>
</dbReference>
<evidence type="ECO:0000256" key="5">
    <source>
        <dbReference type="ARBA" id="ARBA00023136"/>
    </source>
</evidence>
<dbReference type="InterPro" id="IPR036259">
    <property type="entry name" value="MFS_trans_sf"/>
</dbReference>
<feature type="transmembrane region" description="Helical" evidence="6">
    <location>
        <begin position="119"/>
        <end position="137"/>
    </location>
</feature>
<keyword evidence="3 6" id="KW-0812">Transmembrane</keyword>
<feature type="transmembrane region" description="Helical" evidence="6">
    <location>
        <begin position="351"/>
        <end position="371"/>
    </location>
</feature>
<dbReference type="AlphaFoldDB" id="A0A3E2GYX2"/>
<dbReference type="GO" id="GO:0022857">
    <property type="term" value="F:transmembrane transporter activity"/>
    <property type="evidence" value="ECO:0007669"/>
    <property type="project" value="InterPro"/>
</dbReference>
<feature type="non-terminal residue" evidence="8">
    <location>
        <position position="498"/>
    </location>
</feature>
<feature type="transmembrane region" description="Helical" evidence="6">
    <location>
        <begin position="149"/>
        <end position="169"/>
    </location>
</feature>
<keyword evidence="5 6" id="KW-0472">Membrane</keyword>
<sequence>MTESNKQKAEILQLEAIADNDPVLAIYLEFASRDAEWKAHHTKKLLRKIDLRLLPLLICMYLLNSLDRSNLAQAALGSLEEDLHMKGTDYNLATSILFVGYLLMQLPSNLLLTRVRPSVYLGTVMMCWGAVSAAQAASKTFSGLLACRFILGVVEAPFFPGAIMLMSSWYTRAELSSRIALFYAGNALANMFGGLLSAGVLGNLDGSHGIAGWRWLFIIEGSLTVVVAFIAALILPNFPAASKGFSEDERRFAQWRLVEDAKEDDDTKAVSLREGLSLAVRDYRLYLFILLQHLSLLTQSFTYFFPTIVNTLGYNRTITLLLTVPVWFATFLVSLVVTWSSGRTGNRSFHIIGLLTLSCVGNIIMITTTAIGPRFFAMFLLPMGTIPAYQIIVAWIANSFPRPLVKRSVAIAVANMIGNTATIYGPYMYPATDGPKYIAGGAAVAGVCFISSILAYVLRLVHIRENKKLIEREDEMIEAAEVQPVDANTRRAGFRYVL</sequence>
<feature type="transmembrane region" description="Helical" evidence="6">
    <location>
        <begin position="49"/>
        <end position="66"/>
    </location>
</feature>
<evidence type="ECO:0000256" key="4">
    <source>
        <dbReference type="ARBA" id="ARBA00022989"/>
    </source>
</evidence>
<keyword evidence="9" id="KW-1185">Reference proteome</keyword>
<dbReference type="FunFam" id="1.20.1250.20:FF:000057">
    <property type="entry name" value="MFS general substrate transporter"/>
    <property type="match status" value="1"/>
</dbReference>
<dbReference type="Proteomes" id="UP000258309">
    <property type="component" value="Unassembled WGS sequence"/>
</dbReference>
<feature type="transmembrane region" description="Helical" evidence="6">
    <location>
        <begin position="181"/>
        <end position="201"/>
    </location>
</feature>
<keyword evidence="4 6" id="KW-1133">Transmembrane helix</keyword>
<feature type="domain" description="Major facilitator superfamily (MFS) profile" evidence="7">
    <location>
        <begin position="53"/>
        <end position="467"/>
    </location>
</feature>
<dbReference type="SUPFAM" id="SSF103473">
    <property type="entry name" value="MFS general substrate transporter"/>
    <property type="match status" value="1"/>
</dbReference>
<dbReference type="Gene3D" id="1.20.1250.20">
    <property type="entry name" value="MFS general substrate transporter like domains"/>
    <property type="match status" value="2"/>
</dbReference>
<feature type="non-terminal residue" evidence="8">
    <location>
        <position position="1"/>
    </location>
</feature>
<evidence type="ECO:0000256" key="2">
    <source>
        <dbReference type="ARBA" id="ARBA00022448"/>
    </source>
</evidence>
<evidence type="ECO:0000256" key="6">
    <source>
        <dbReference type="SAM" id="Phobius"/>
    </source>
</evidence>
<comment type="subcellular location">
    <subcellularLocation>
        <location evidence="1">Membrane</location>
        <topology evidence="1">Multi-pass membrane protein</topology>
    </subcellularLocation>
</comment>
<feature type="transmembrane region" description="Helical" evidence="6">
    <location>
        <begin position="285"/>
        <end position="305"/>
    </location>
</feature>
<protein>
    <recommendedName>
        <fullName evidence="7">Major facilitator superfamily (MFS) profile domain-containing protein</fullName>
    </recommendedName>
</protein>
<dbReference type="PANTHER" id="PTHR43791:SF20">
    <property type="entry name" value="TRANSPORTER, PUTATIVE (AFU_ORTHOLOGUE AFUA_3G14670)-RELATED"/>
    <property type="match status" value="1"/>
</dbReference>
<feature type="transmembrane region" description="Helical" evidence="6">
    <location>
        <begin position="92"/>
        <end position="112"/>
    </location>
</feature>
<name>A0A3E2GYX2_SCYLI</name>
<feature type="transmembrane region" description="Helical" evidence="6">
    <location>
        <begin position="213"/>
        <end position="235"/>
    </location>
</feature>
<dbReference type="GO" id="GO:0016020">
    <property type="term" value="C:membrane"/>
    <property type="evidence" value="ECO:0007669"/>
    <property type="project" value="UniProtKB-SubCell"/>
</dbReference>
<dbReference type="EMBL" id="NCSJ02000267">
    <property type="protein sequence ID" value="RFU26355.1"/>
    <property type="molecule type" value="Genomic_DNA"/>
</dbReference>
<comment type="caution">
    <text evidence="8">The sequence shown here is derived from an EMBL/GenBank/DDBJ whole genome shotgun (WGS) entry which is preliminary data.</text>
</comment>
<feature type="transmembrane region" description="Helical" evidence="6">
    <location>
        <begin position="377"/>
        <end position="397"/>
    </location>
</feature>